<evidence type="ECO:0000313" key="3">
    <source>
        <dbReference type="EMBL" id="CAA6821311.1"/>
    </source>
</evidence>
<evidence type="ECO:0000259" key="2">
    <source>
        <dbReference type="PROSITE" id="PS50125"/>
    </source>
</evidence>
<dbReference type="PANTHER" id="PTHR43081:SF1">
    <property type="entry name" value="ADENYLATE CYCLASE, TERMINAL-DIFFERENTIATION SPECIFIC"/>
    <property type="match status" value="1"/>
</dbReference>
<feature type="transmembrane region" description="Helical" evidence="1">
    <location>
        <begin position="198"/>
        <end position="217"/>
    </location>
</feature>
<proteinExistence type="predicted"/>
<dbReference type="InterPro" id="IPR050697">
    <property type="entry name" value="Adenylyl/Guanylyl_Cyclase_3/4"/>
</dbReference>
<dbReference type="Pfam" id="PF00211">
    <property type="entry name" value="Guanylate_cyc"/>
    <property type="match status" value="1"/>
</dbReference>
<feature type="non-terminal residue" evidence="3">
    <location>
        <position position="619"/>
    </location>
</feature>
<keyword evidence="1" id="KW-0812">Transmembrane</keyword>
<keyword evidence="3" id="KW-0456">Lyase</keyword>
<dbReference type="CDD" id="cd07302">
    <property type="entry name" value="CHD"/>
    <property type="match status" value="1"/>
</dbReference>
<feature type="transmembrane region" description="Helical" evidence="1">
    <location>
        <begin position="224"/>
        <end position="241"/>
    </location>
</feature>
<dbReference type="SUPFAM" id="SSF49785">
    <property type="entry name" value="Galactose-binding domain-like"/>
    <property type="match status" value="1"/>
</dbReference>
<organism evidence="3">
    <name type="scientific">uncultured Thiotrichaceae bacterium</name>
    <dbReference type="NCBI Taxonomy" id="298394"/>
    <lineage>
        <taxon>Bacteria</taxon>
        <taxon>Pseudomonadati</taxon>
        <taxon>Pseudomonadota</taxon>
        <taxon>Gammaproteobacteria</taxon>
        <taxon>Thiotrichales</taxon>
        <taxon>Thiotrichaceae</taxon>
        <taxon>environmental samples</taxon>
    </lineage>
</organism>
<gene>
    <name evidence="3" type="ORF">HELGO_WM54502</name>
</gene>
<protein>
    <submittedName>
        <fullName evidence="3">Adenylate cyclase (EC)</fullName>
        <ecNumber evidence="3">4.6.1.1</ecNumber>
    </submittedName>
</protein>
<feature type="transmembrane region" description="Helical" evidence="1">
    <location>
        <begin position="369"/>
        <end position="391"/>
    </location>
</feature>
<feature type="transmembrane region" description="Helical" evidence="1">
    <location>
        <begin position="261"/>
        <end position="277"/>
    </location>
</feature>
<feature type="domain" description="Guanylate cyclase" evidence="2">
    <location>
        <begin position="440"/>
        <end position="566"/>
    </location>
</feature>
<keyword evidence="1" id="KW-0472">Membrane</keyword>
<dbReference type="GO" id="GO:0006171">
    <property type="term" value="P:cAMP biosynthetic process"/>
    <property type="evidence" value="ECO:0007669"/>
    <property type="project" value="TreeGrafter"/>
</dbReference>
<dbReference type="PANTHER" id="PTHR43081">
    <property type="entry name" value="ADENYLATE CYCLASE, TERMINAL-DIFFERENTIATION SPECIFIC-RELATED"/>
    <property type="match status" value="1"/>
</dbReference>
<feature type="transmembrane region" description="Helical" evidence="1">
    <location>
        <begin position="289"/>
        <end position="307"/>
    </location>
</feature>
<dbReference type="GO" id="GO:0035556">
    <property type="term" value="P:intracellular signal transduction"/>
    <property type="evidence" value="ECO:0007669"/>
    <property type="project" value="InterPro"/>
</dbReference>
<dbReference type="AlphaFoldDB" id="A0A6S6TDM1"/>
<dbReference type="InterPro" id="IPR029787">
    <property type="entry name" value="Nucleotide_cyclase"/>
</dbReference>
<dbReference type="Gene3D" id="3.30.70.1230">
    <property type="entry name" value="Nucleotide cyclase"/>
    <property type="match status" value="1"/>
</dbReference>
<feature type="transmembrane region" description="Helical" evidence="1">
    <location>
        <begin position="345"/>
        <end position="363"/>
    </location>
</feature>
<dbReference type="EC" id="4.6.1.1" evidence="3"/>
<dbReference type="SUPFAM" id="SSF55073">
    <property type="entry name" value="Nucleotide cyclase"/>
    <property type="match status" value="1"/>
</dbReference>
<dbReference type="EMBL" id="CACVAV010000327">
    <property type="protein sequence ID" value="CAA6821311.1"/>
    <property type="molecule type" value="Genomic_DNA"/>
</dbReference>
<accession>A0A6S6TDM1</accession>
<dbReference type="GO" id="GO:0004016">
    <property type="term" value="F:adenylate cyclase activity"/>
    <property type="evidence" value="ECO:0007669"/>
    <property type="project" value="UniProtKB-EC"/>
</dbReference>
<dbReference type="SMART" id="SM00044">
    <property type="entry name" value="CYCc"/>
    <property type="match status" value="1"/>
</dbReference>
<name>A0A6S6TDM1_9GAMM</name>
<evidence type="ECO:0000256" key="1">
    <source>
        <dbReference type="SAM" id="Phobius"/>
    </source>
</evidence>
<dbReference type="Gene3D" id="2.60.120.260">
    <property type="entry name" value="Galactose-binding domain-like"/>
    <property type="match status" value="1"/>
</dbReference>
<dbReference type="InterPro" id="IPR011623">
    <property type="entry name" value="7TMR_DISM_rcpt_extracell_dom1"/>
</dbReference>
<keyword evidence="1" id="KW-1133">Transmembrane helix</keyword>
<dbReference type="PROSITE" id="PS50125">
    <property type="entry name" value="GUANYLATE_CYCLASE_2"/>
    <property type="match status" value="1"/>
</dbReference>
<dbReference type="InterPro" id="IPR001054">
    <property type="entry name" value="A/G_cyclase"/>
</dbReference>
<dbReference type="Pfam" id="PF07695">
    <property type="entry name" value="7TMR-DISM_7TM"/>
    <property type="match status" value="1"/>
</dbReference>
<sequence>MLLSCQPQQNAKLTTDPIAQKGMIDLSHWNFSRGDRTLALNGEWAFYWQELLEPDDFPGTSAQPTFIQFPSPWNNHTVNSQPLGGDGYATYRLKVKLAPRAVKQRYAFRMRNMSSAYSLWVNNEHMVEVGKVGKTHDEMKPGYQPQIIHFTPDRPELAITLHVSNFHHRKGGAAWNDITMGTEKQIRTQQKSLDHFDLFILGSLMMMAFYHFGLFFLRRSDQSTLYFGLFCLIIGVRSLFYRDIPISMAIPDISWEAINKMRYLTTYVALPTFMMFVHNLYPQEFSKKVLYAINGLAALFIGMVIFTPVKVSSGTMMPYQIMTVLACLYTFYVLFRAAQQQRADVWWFIIGFISFFLAVLNDVLADQEIIDSILLIPFGLFLFIFSQAFILSRRFSRAFIRIEKLTQAYERFVPAEFLANLKQDDIVDVQLGDFTQQTMSVLFADIRTFASMSENMTPQETFTFLNAYLGRMEPAINDNNGFIDKYVGDEIMALFADNANDAVNAGLSMLNRLNEYNTERLNKGYSRVKIGIGINTGELMLGTIGARNRMEGTVISDAVNLASRIERLTRSYNTTFLISEHTLKALDKPEQYNIRFVDRVQVEGKKELVAIYEVFDGDC</sequence>
<reference evidence="3" key="1">
    <citation type="submission" date="2020-01" db="EMBL/GenBank/DDBJ databases">
        <authorList>
            <person name="Meier V. D."/>
            <person name="Meier V D."/>
        </authorList>
    </citation>
    <scope>NUCLEOTIDE SEQUENCE</scope>
    <source>
        <strain evidence="3">HLG_WM_MAG_08</strain>
    </source>
</reference>
<feature type="transmembrane region" description="Helical" evidence="1">
    <location>
        <begin position="319"/>
        <end position="338"/>
    </location>
</feature>
<dbReference type="InterPro" id="IPR008979">
    <property type="entry name" value="Galactose-bd-like_sf"/>
</dbReference>